<evidence type="ECO:0000259" key="7">
    <source>
        <dbReference type="Pfam" id="PF00082"/>
    </source>
</evidence>
<dbReference type="InterPro" id="IPR050131">
    <property type="entry name" value="Peptidase_S8_subtilisin-like"/>
</dbReference>
<sequence>MILSFVVLLAALNGYQIHAGKISSGLLSKLQNVEKSDAIFELPSVFGKVMSNPALSFLSGSAKSDMMETLMKQTTSASQALFIFKECEPQREPTSAVKSLGALPGTFTLREPYIATLDPWTDGDKNVLNRESCQVRGQWGVEKIQAPAAWSKSKGENVVVGIIDTGVYQVHEAVRGGYAGKWLDATVDKSPYPVDPNGHGTHALGTIVGRPNRIGVAPAAKWIACRAMGPGGGAPESWVKTCGQWIFQQRPSVVSNSWNFYVTGTFFDDVIKSWTAAGIIAVFSSGNSGDGCRTAG</sequence>
<feature type="domain" description="Peptidase S8/S53" evidence="7">
    <location>
        <begin position="155"/>
        <end position="288"/>
    </location>
</feature>
<dbReference type="GO" id="GO:0006508">
    <property type="term" value="P:proteolysis"/>
    <property type="evidence" value="ECO:0007669"/>
    <property type="project" value="UniProtKB-KW"/>
</dbReference>
<dbReference type="InterPro" id="IPR000209">
    <property type="entry name" value="Peptidase_S8/S53_dom"/>
</dbReference>
<name>A0A226D0J0_FOLCA</name>
<dbReference type="SUPFAM" id="SSF52743">
    <property type="entry name" value="Subtilisin-like"/>
    <property type="match status" value="1"/>
</dbReference>
<evidence type="ECO:0000313" key="9">
    <source>
        <dbReference type="Proteomes" id="UP000198287"/>
    </source>
</evidence>
<keyword evidence="9" id="KW-1185">Reference proteome</keyword>
<keyword evidence="3" id="KW-0378">Hydrolase</keyword>
<evidence type="ECO:0000256" key="6">
    <source>
        <dbReference type="SAM" id="SignalP"/>
    </source>
</evidence>
<dbReference type="Proteomes" id="UP000198287">
    <property type="component" value="Unassembled WGS sequence"/>
</dbReference>
<dbReference type="Pfam" id="PF00082">
    <property type="entry name" value="Peptidase_S8"/>
    <property type="match status" value="1"/>
</dbReference>
<dbReference type="PROSITE" id="PS00136">
    <property type="entry name" value="SUBTILASE_ASP"/>
    <property type="match status" value="1"/>
</dbReference>
<evidence type="ECO:0000256" key="5">
    <source>
        <dbReference type="PROSITE-ProRule" id="PRU01240"/>
    </source>
</evidence>
<dbReference type="InterPro" id="IPR036852">
    <property type="entry name" value="Peptidase_S8/S53_dom_sf"/>
</dbReference>
<reference evidence="8 9" key="1">
    <citation type="submission" date="2015-12" db="EMBL/GenBank/DDBJ databases">
        <title>The genome of Folsomia candida.</title>
        <authorList>
            <person name="Faddeeva A."/>
            <person name="Derks M.F."/>
            <person name="Anvar Y."/>
            <person name="Smit S."/>
            <person name="Van Straalen N."/>
            <person name="Roelofs D."/>
        </authorList>
    </citation>
    <scope>NUCLEOTIDE SEQUENCE [LARGE SCALE GENOMIC DNA]</scope>
    <source>
        <strain evidence="8 9">VU population</strain>
        <tissue evidence="8">Whole body</tissue>
    </source>
</reference>
<keyword evidence="6" id="KW-0732">Signal</keyword>
<dbReference type="PANTHER" id="PTHR43806">
    <property type="entry name" value="PEPTIDASE S8"/>
    <property type="match status" value="1"/>
</dbReference>
<evidence type="ECO:0000256" key="2">
    <source>
        <dbReference type="ARBA" id="ARBA00022670"/>
    </source>
</evidence>
<evidence type="ECO:0000256" key="4">
    <source>
        <dbReference type="ARBA" id="ARBA00022825"/>
    </source>
</evidence>
<evidence type="ECO:0000256" key="3">
    <source>
        <dbReference type="ARBA" id="ARBA00022801"/>
    </source>
</evidence>
<gene>
    <name evidence="8" type="ORF">Fcan01_26183</name>
</gene>
<dbReference type="PANTHER" id="PTHR43806:SF67">
    <property type="entry name" value="EGF-LIKE DOMAIN-CONTAINING PROTEIN"/>
    <property type="match status" value="1"/>
</dbReference>
<protein>
    <submittedName>
        <fullName evidence="8">Bacillopeptidase F</fullName>
    </submittedName>
</protein>
<feature type="chain" id="PRO_5012511062" evidence="6">
    <location>
        <begin position="20"/>
        <end position="296"/>
    </location>
</feature>
<dbReference type="Gene3D" id="3.40.50.200">
    <property type="entry name" value="Peptidase S8/S53 domain"/>
    <property type="match status" value="1"/>
</dbReference>
<keyword evidence="2" id="KW-0645">Protease</keyword>
<comment type="caution">
    <text evidence="5">Lacks conserved residue(s) required for the propagation of feature annotation.</text>
</comment>
<dbReference type="InterPro" id="IPR015500">
    <property type="entry name" value="Peptidase_S8_subtilisin-rel"/>
</dbReference>
<feature type="signal peptide" evidence="6">
    <location>
        <begin position="1"/>
        <end position="19"/>
    </location>
</feature>
<dbReference type="PROSITE" id="PS51892">
    <property type="entry name" value="SUBTILASE"/>
    <property type="match status" value="1"/>
</dbReference>
<proteinExistence type="inferred from homology"/>
<dbReference type="InterPro" id="IPR023827">
    <property type="entry name" value="Peptidase_S8_Asp-AS"/>
</dbReference>
<dbReference type="EMBL" id="LNIX01000041">
    <property type="protein sequence ID" value="OXA39092.1"/>
    <property type="molecule type" value="Genomic_DNA"/>
</dbReference>
<comment type="similarity">
    <text evidence="1 5">Belongs to the peptidase S8 family.</text>
</comment>
<organism evidence="8 9">
    <name type="scientific">Folsomia candida</name>
    <name type="common">Springtail</name>
    <dbReference type="NCBI Taxonomy" id="158441"/>
    <lineage>
        <taxon>Eukaryota</taxon>
        <taxon>Metazoa</taxon>
        <taxon>Ecdysozoa</taxon>
        <taxon>Arthropoda</taxon>
        <taxon>Hexapoda</taxon>
        <taxon>Collembola</taxon>
        <taxon>Entomobryomorpha</taxon>
        <taxon>Isotomoidea</taxon>
        <taxon>Isotomidae</taxon>
        <taxon>Proisotominae</taxon>
        <taxon>Folsomia</taxon>
    </lineage>
</organism>
<evidence type="ECO:0000256" key="1">
    <source>
        <dbReference type="ARBA" id="ARBA00011073"/>
    </source>
</evidence>
<dbReference type="PRINTS" id="PR00723">
    <property type="entry name" value="SUBTILISIN"/>
</dbReference>
<keyword evidence="4" id="KW-0720">Serine protease</keyword>
<dbReference type="GO" id="GO:0004252">
    <property type="term" value="F:serine-type endopeptidase activity"/>
    <property type="evidence" value="ECO:0007669"/>
    <property type="project" value="InterPro"/>
</dbReference>
<dbReference type="OrthoDB" id="1740355at2759"/>
<accession>A0A226D0J0</accession>
<comment type="caution">
    <text evidence="8">The sequence shown here is derived from an EMBL/GenBank/DDBJ whole genome shotgun (WGS) entry which is preliminary data.</text>
</comment>
<evidence type="ECO:0000313" key="8">
    <source>
        <dbReference type="EMBL" id="OXA39092.1"/>
    </source>
</evidence>
<dbReference type="AlphaFoldDB" id="A0A226D0J0"/>